<gene>
    <name evidence="1" type="ORF">SS50377_10141</name>
    <name evidence="2" type="ORF">SS50377_20688</name>
</gene>
<dbReference type="VEuPathDB" id="GiardiaDB:SS50377_20688"/>
<proteinExistence type="predicted"/>
<evidence type="ECO:0000313" key="3">
    <source>
        <dbReference type="Proteomes" id="UP000018208"/>
    </source>
</evidence>
<organism evidence="1">
    <name type="scientific">Spironucleus salmonicida</name>
    <dbReference type="NCBI Taxonomy" id="348837"/>
    <lineage>
        <taxon>Eukaryota</taxon>
        <taxon>Metamonada</taxon>
        <taxon>Diplomonadida</taxon>
        <taxon>Hexamitidae</taxon>
        <taxon>Hexamitinae</taxon>
        <taxon>Spironucleus</taxon>
    </lineage>
</organism>
<protein>
    <submittedName>
        <fullName evidence="1">Uncharacterized protein</fullName>
    </submittedName>
</protein>
<reference evidence="2" key="2">
    <citation type="submission" date="2020-12" db="EMBL/GenBank/DDBJ databases">
        <title>New Spironucleus salmonicida genome in near-complete chromosomes.</title>
        <authorList>
            <person name="Xu F."/>
            <person name="Kurt Z."/>
            <person name="Jimenez-Gonzalez A."/>
            <person name="Astvaldsson A."/>
            <person name="Andersson J.O."/>
            <person name="Svard S.G."/>
        </authorList>
    </citation>
    <scope>NUCLEOTIDE SEQUENCE</scope>
    <source>
        <strain evidence="2">ATCC 50377</strain>
    </source>
</reference>
<evidence type="ECO:0000313" key="2">
    <source>
        <dbReference type="EMBL" id="KAH0577337.1"/>
    </source>
</evidence>
<evidence type="ECO:0000313" key="1">
    <source>
        <dbReference type="EMBL" id="EST49537.1"/>
    </source>
</evidence>
<reference evidence="1 2" key="1">
    <citation type="journal article" date="2014" name="PLoS Genet.">
        <title>The Genome of Spironucleus salmonicida Highlights a Fish Pathogen Adapted to Fluctuating Environments.</title>
        <authorList>
            <person name="Xu F."/>
            <person name="Jerlstrom-Hultqvist J."/>
            <person name="Einarsson E."/>
            <person name="Astvaldsson A."/>
            <person name="Svard S.G."/>
            <person name="Andersson J.O."/>
        </authorList>
    </citation>
    <scope>NUCLEOTIDE SEQUENCE</scope>
    <source>
        <strain evidence="2">ATCC 50377</strain>
    </source>
</reference>
<dbReference type="AlphaFoldDB" id="V6LY10"/>
<name>V6LY10_9EUKA</name>
<dbReference type="EMBL" id="KI545949">
    <property type="protein sequence ID" value="EST49537.1"/>
    <property type="molecule type" value="Genomic_DNA"/>
</dbReference>
<dbReference type="Proteomes" id="UP000018208">
    <property type="component" value="Unassembled WGS sequence"/>
</dbReference>
<sequence>MGAMVDNTILSADRFLLQQESMTQCVPKPKSISFIIEDQKSHIESRTLSLPTDYQLHTEKSRFNESVQNLTQILNDLNNSSMQ</sequence>
<keyword evidence="3" id="KW-1185">Reference proteome</keyword>
<dbReference type="EMBL" id="AUWU02000001">
    <property type="protein sequence ID" value="KAH0577337.1"/>
    <property type="molecule type" value="Genomic_DNA"/>
</dbReference>
<accession>V6LY10</accession>